<dbReference type="Gene3D" id="2.60.40.1180">
    <property type="entry name" value="Golgi alpha-mannosidase II"/>
    <property type="match status" value="1"/>
</dbReference>
<evidence type="ECO:0000256" key="3">
    <source>
        <dbReference type="ARBA" id="ARBA00023295"/>
    </source>
</evidence>
<dbReference type="InterPro" id="IPR045857">
    <property type="entry name" value="O16G_dom_2"/>
</dbReference>
<accession>A0A1Q8VJL1</accession>
<dbReference type="PANTHER" id="PTHR10357:SF217">
    <property type="entry name" value="TREHALOSE-6-PHOSPHATE HYDROLASE"/>
    <property type="match status" value="1"/>
</dbReference>
<evidence type="ECO:0000313" key="5">
    <source>
        <dbReference type="EMBL" id="OLO48281.1"/>
    </source>
</evidence>
<dbReference type="Gene3D" id="3.90.400.10">
    <property type="entry name" value="Oligo-1,6-glucosidase, Domain 2"/>
    <property type="match status" value="1"/>
</dbReference>
<feature type="domain" description="Glycosyl hydrolase family 13 catalytic" evidence="4">
    <location>
        <begin position="10"/>
        <end position="413"/>
    </location>
</feature>
<comment type="caution">
    <text evidence="5">The sequence shown here is derived from an EMBL/GenBank/DDBJ whole genome shotgun (WGS) entry which is preliminary data.</text>
</comment>
<protein>
    <submittedName>
        <fullName evidence="5">Alpha,alpha-phosphotrehalase</fullName>
    </submittedName>
</protein>
<dbReference type="GO" id="GO:0004556">
    <property type="term" value="F:alpha-amylase activity"/>
    <property type="evidence" value="ECO:0007669"/>
    <property type="project" value="TreeGrafter"/>
</dbReference>
<dbReference type="InterPro" id="IPR006047">
    <property type="entry name" value="GH13_cat_dom"/>
</dbReference>
<dbReference type="FunFam" id="3.20.20.80:FF:000064">
    <property type="entry name" value="Oligo-1,6-glucosidase"/>
    <property type="match status" value="1"/>
</dbReference>
<dbReference type="OrthoDB" id="9043248at2"/>
<dbReference type="SMART" id="SM00642">
    <property type="entry name" value="Aamy"/>
    <property type="match status" value="1"/>
</dbReference>
<evidence type="ECO:0000259" key="4">
    <source>
        <dbReference type="SMART" id="SM00642"/>
    </source>
</evidence>
<dbReference type="SUPFAM" id="SSF51011">
    <property type="entry name" value="Glycosyl hydrolase domain"/>
    <property type="match status" value="1"/>
</dbReference>
<evidence type="ECO:0000256" key="1">
    <source>
        <dbReference type="ARBA" id="ARBA00008061"/>
    </source>
</evidence>
<evidence type="ECO:0000256" key="2">
    <source>
        <dbReference type="ARBA" id="ARBA00022801"/>
    </source>
</evidence>
<dbReference type="Proteomes" id="UP000186394">
    <property type="component" value="Unassembled WGS sequence"/>
</dbReference>
<dbReference type="CDD" id="cd11333">
    <property type="entry name" value="AmyAc_SI_OligoGlu_DGase"/>
    <property type="match status" value="1"/>
</dbReference>
<comment type="similarity">
    <text evidence="1">Belongs to the glycosyl hydrolase 13 family.</text>
</comment>
<gene>
    <name evidence="5" type="ORF">BKH28_09765</name>
</gene>
<dbReference type="Gene3D" id="3.20.20.80">
    <property type="entry name" value="Glycosidases"/>
    <property type="match status" value="1"/>
</dbReference>
<dbReference type="Pfam" id="PF00128">
    <property type="entry name" value="Alpha-amylase"/>
    <property type="match status" value="1"/>
</dbReference>
<dbReference type="SUPFAM" id="SSF51445">
    <property type="entry name" value="(Trans)glycosidases"/>
    <property type="match status" value="1"/>
</dbReference>
<dbReference type="EMBL" id="MSKL01000025">
    <property type="protein sequence ID" value="OLO48281.1"/>
    <property type="molecule type" value="Genomic_DNA"/>
</dbReference>
<organism evidence="5 6">
    <name type="scientific">Actinomyces oris</name>
    <dbReference type="NCBI Taxonomy" id="544580"/>
    <lineage>
        <taxon>Bacteria</taxon>
        <taxon>Bacillati</taxon>
        <taxon>Actinomycetota</taxon>
        <taxon>Actinomycetes</taxon>
        <taxon>Actinomycetales</taxon>
        <taxon>Actinomycetaceae</taxon>
        <taxon>Actinomyces</taxon>
    </lineage>
</organism>
<proteinExistence type="inferred from homology"/>
<reference evidence="5 6" key="1">
    <citation type="submission" date="2016-12" db="EMBL/GenBank/DDBJ databases">
        <title>Genomic comparison of strains in the 'Actinomyces naeslundii' group.</title>
        <authorList>
            <person name="Mughal S.R."/>
            <person name="Do T."/>
            <person name="Gilbert S.C."/>
            <person name="Witherden E.A."/>
            <person name="Didelot X."/>
            <person name="Beighton D."/>
        </authorList>
    </citation>
    <scope>NUCLEOTIDE SEQUENCE [LARGE SCALE GENOMIC DNA]</scope>
    <source>
        <strain evidence="5 6">P6N</strain>
    </source>
</reference>
<dbReference type="GO" id="GO:0009313">
    <property type="term" value="P:oligosaccharide catabolic process"/>
    <property type="evidence" value="ECO:0007669"/>
    <property type="project" value="TreeGrafter"/>
</dbReference>
<dbReference type="InterPro" id="IPR017853">
    <property type="entry name" value="GH"/>
</dbReference>
<dbReference type="AlphaFoldDB" id="A0A1Q8VJL1"/>
<dbReference type="NCBIfam" id="NF008183">
    <property type="entry name" value="PRK10933.1"/>
    <property type="match status" value="1"/>
</dbReference>
<dbReference type="InterPro" id="IPR013780">
    <property type="entry name" value="Glyco_hydro_b"/>
</dbReference>
<keyword evidence="3" id="KW-0326">Glycosidase</keyword>
<dbReference type="RefSeq" id="WP_075418622.1">
    <property type="nucleotide sequence ID" value="NZ_MSKL01000025.1"/>
</dbReference>
<keyword evidence="2" id="KW-0378">Hydrolase</keyword>
<dbReference type="PANTHER" id="PTHR10357">
    <property type="entry name" value="ALPHA-AMYLASE FAMILY MEMBER"/>
    <property type="match status" value="1"/>
</dbReference>
<name>A0A1Q8VJL1_9ACTO</name>
<evidence type="ECO:0000313" key="6">
    <source>
        <dbReference type="Proteomes" id="UP000186394"/>
    </source>
</evidence>
<sequence>MSLTDSVVYQIYPKSFRDSTGDGVGDLRGILEKVDYIASLGVDHVWFNPFFPSPGRDNGYDISDYCAIDPAMGTMEDFEDLVAALGERGIGVMLDMVLNHVSTDHEWFQRALAGDPAYQDYFYLLPPKEDGSLPTNWVSKFGGPAWAPFGDTGLYYLCLYDRTQADLNWHNPAVRAQAAGVVNFWRSKGVKDFRFDVINVIGKTLPLEDAPADTDDRYMYTDGPLVHDYLRELSAASFGQDPDAMTVGEMSSTTVEACVGYSNPANGELSMVFSFHHLKVDYADGAKWTRIPYDFAALKRILNEWALGMQAGGGWNALFWNNHDQPRAIDRFADPVNYHVESATMLATVIHLLRGTPYVYMGEEIGMTDPAYLSIEDYVDVEARNAYKELTAGGMEPHEAFAVVHSKARDNARTPMQWNADPTGAGFTTGRPWLRPTNQGAVNVECEEAQGRILPYYRRLISLRKELPVISRGTYAPYLMEHEDVLAYIREHEGSRLLVLCSFSDHGAEVPVPEGFTTARILIGNYDGNDLSRSPGGLPVVADRLEAGTLHLRPYEAIALLA</sequence>